<organism evidence="2 3">
    <name type="scientific">Janibacter limosus</name>
    <dbReference type="NCBI Taxonomy" id="53458"/>
    <lineage>
        <taxon>Bacteria</taxon>
        <taxon>Bacillati</taxon>
        <taxon>Actinomycetota</taxon>
        <taxon>Actinomycetes</taxon>
        <taxon>Micrococcales</taxon>
        <taxon>Intrasporangiaceae</taxon>
        <taxon>Janibacter</taxon>
    </lineage>
</organism>
<dbReference type="AlphaFoldDB" id="A0A4P6MW63"/>
<evidence type="ECO:0000313" key="3">
    <source>
        <dbReference type="Proteomes" id="UP000290408"/>
    </source>
</evidence>
<evidence type="ECO:0000256" key="1">
    <source>
        <dbReference type="SAM" id="Phobius"/>
    </source>
</evidence>
<keyword evidence="1" id="KW-0812">Transmembrane</keyword>
<keyword evidence="1" id="KW-0472">Membrane</keyword>
<dbReference type="Proteomes" id="UP000290408">
    <property type="component" value="Chromosome"/>
</dbReference>
<dbReference type="RefSeq" id="WP_130629060.1">
    <property type="nucleotide sequence ID" value="NZ_CP036164.1"/>
</dbReference>
<keyword evidence="1" id="KW-1133">Transmembrane helix</keyword>
<dbReference type="STRING" id="1216970.GCA_001570985_00064"/>
<dbReference type="InterPro" id="IPR022566">
    <property type="entry name" value="DUF2613"/>
</dbReference>
<name>A0A4P6MW63_9MICO</name>
<reference evidence="2 3" key="1">
    <citation type="submission" date="2019-02" db="EMBL/GenBank/DDBJ databases">
        <title>Genomic data mining of an Antarctic deep-sea actinobacterium, Janibacterlimosus P3-3-X1.</title>
        <authorList>
            <person name="Liao L."/>
            <person name="Chen B."/>
        </authorList>
    </citation>
    <scope>NUCLEOTIDE SEQUENCE [LARGE SCALE GENOMIC DNA]</scope>
    <source>
        <strain evidence="2 3">P3-3-X1</strain>
    </source>
</reference>
<keyword evidence="3" id="KW-1185">Reference proteome</keyword>
<dbReference type="KEGG" id="jli:EXU32_05900"/>
<evidence type="ECO:0000313" key="2">
    <source>
        <dbReference type="EMBL" id="QBF45830.1"/>
    </source>
</evidence>
<sequence>MNNDASKKIAYNVGGTVIGALLAALAIFGIVQVQSSASMPQTNDQVINYNS</sequence>
<protein>
    <submittedName>
        <fullName evidence="2">DUF2613 family protein</fullName>
    </submittedName>
</protein>
<dbReference type="Pfam" id="PF11021">
    <property type="entry name" value="DUF2613"/>
    <property type="match status" value="1"/>
</dbReference>
<proteinExistence type="predicted"/>
<feature type="transmembrane region" description="Helical" evidence="1">
    <location>
        <begin position="9"/>
        <end position="31"/>
    </location>
</feature>
<accession>A0A4P6MW63</accession>
<gene>
    <name evidence="2" type="ORF">EXU32_05900</name>
</gene>
<dbReference type="EMBL" id="CP036164">
    <property type="protein sequence ID" value="QBF45830.1"/>
    <property type="molecule type" value="Genomic_DNA"/>
</dbReference>